<evidence type="ECO:0000313" key="1">
    <source>
        <dbReference type="EMBL" id="OFC72012.1"/>
    </source>
</evidence>
<keyword evidence="2" id="KW-1185">Reference proteome</keyword>
<organism evidence="1 2">
    <name type="scientific">Alteromonas confluentis</name>
    <dbReference type="NCBI Taxonomy" id="1656094"/>
    <lineage>
        <taxon>Bacteria</taxon>
        <taxon>Pseudomonadati</taxon>
        <taxon>Pseudomonadota</taxon>
        <taxon>Gammaproteobacteria</taxon>
        <taxon>Alteromonadales</taxon>
        <taxon>Alteromonadaceae</taxon>
        <taxon>Alteromonas/Salinimonas group</taxon>
        <taxon>Alteromonas</taxon>
    </lineage>
</organism>
<dbReference type="AlphaFoldDB" id="A0A1E7ZEZ1"/>
<dbReference type="RefSeq" id="WP_070123794.1">
    <property type="nucleotide sequence ID" value="NZ_MDHN01000008.1"/>
</dbReference>
<sequence>MKITYLCQKHAEWVYSHPEQAIHYLARDEYQGSMLFYDAHYREAIAYLGCAFDICVILLEVDGGENDVLKDKMESLARQLSHAYFKLGLEDYQQGILMRSREALQTGSYIREAVLHA</sequence>
<gene>
    <name evidence="1" type="ORF">BFC18_04725</name>
</gene>
<dbReference type="EMBL" id="MDHN01000008">
    <property type="protein sequence ID" value="OFC72012.1"/>
    <property type="molecule type" value="Genomic_DNA"/>
</dbReference>
<protein>
    <submittedName>
        <fullName evidence="1">Uncharacterized protein</fullName>
    </submittedName>
</protein>
<evidence type="ECO:0000313" key="2">
    <source>
        <dbReference type="Proteomes" id="UP000175691"/>
    </source>
</evidence>
<proteinExistence type="predicted"/>
<name>A0A1E7ZEZ1_9ALTE</name>
<reference evidence="1 2" key="1">
    <citation type="submission" date="2016-08" db="EMBL/GenBank/DDBJ databases">
        <authorList>
            <person name="Seilhamer J.J."/>
        </authorList>
    </citation>
    <scope>NUCLEOTIDE SEQUENCE [LARGE SCALE GENOMIC DNA]</scope>
    <source>
        <strain evidence="1 2">KCTC 42603</strain>
    </source>
</reference>
<dbReference type="OrthoDB" id="5733587at2"/>
<comment type="caution">
    <text evidence="1">The sequence shown here is derived from an EMBL/GenBank/DDBJ whole genome shotgun (WGS) entry which is preliminary data.</text>
</comment>
<accession>A0A1E7ZEZ1</accession>
<dbReference type="Proteomes" id="UP000175691">
    <property type="component" value="Unassembled WGS sequence"/>
</dbReference>
<dbReference type="STRING" id="1656094.BFC18_04725"/>